<reference evidence="2" key="1">
    <citation type="journal article" date="2020" name="Stud. Mycol.">
        <title>101 Dothideomycetes genomes: a test case for predicting lifestyles and emergence of pathogens.</title>
        <authorList>
            <person name="Haridas S."/>
            <person name="Albert R."/>
            <person name="Binder M."/>
            <person name="Bloem J."/>
            <person name="Labutti K."/>
            <person name="Salamov A."/>
            <person name="Andreopoulos B."/>
            <person name="Baker S."/>
            <person name="Barry K."/>
            <person name="Bills G."/>
            <person name="Bluhm B."/>
            <person name="Cannon C."/>
            <person name="Castanera R."/>
            <person name="Culley D."/>
            <person name="Daum C."/>
            <person name="Ezra D."/>
            <person name="Gonzalez J."/>
            <person name="Henrissat B."/>
            <person name="Kuo A."/>
            <person name="Liang C."/>
            <person name="Lipzen A."/>
            <person name="Lutzoni F."/>
            <person name="Magnuson J."/>
            <person name="Mondo S."/>
            <person name="Nolan M."/>
            <person name="Ohm R."/>
            <person name="Pangilinan J."/>
            <person name="Park H.-J."/>
            <person name="Ramirez L."/>
            <person name="Alfaro M."/>
            <person name="Sun H."/>
            <person name="Tritt A."/>
            <person name="Yoshinaga Y."/>
            <person name="Zwiers L.-H."/>
            <person name="Turgeon B."/>
            <person name="Goodwin S."/>
            <person name="Spatafora J."/>
            <person name="Crous P."/>
            <person name="Grigoriev I."/>
        </authorList>
    </citation>
    <scope>NUCLEOTIDE SEQUENCE</scope>
    <source>
        <strain evidence="2">CBS 690.94</strain>
    </source>
</reference>
<evidence type="ECO:0000313" key="3">
    <source>
        <dbReference type="Proteomes" id="UP000799764"/>
    </source>
</evidence>
<organism evidence="2 3">
    <name type="scientific">Karstenula rhodostoma CBS 690.94</name>
    <dbReference type="NCBI Taxonomy" id="1392251"/>
    <lineage>
        <taxon>Eukaryota</taxon>
        <taxon>Fungi</taxon>
        <taxon>Dikarya</taxon>
        <taxon>Ascomycota</taxon>
        <taxon>Pezizomycotina</taxon>
        <taxon>Dothideomycetes</taxon>
        <taxon>Pleosporomycetidae</taxon>
        <taxon>Pleosporales</taxon>
        <taxon>Massarineae</taxon>
        <taxon>Didymosphaeriaceae</taxon>
        <taxon>Karstenula</taxon>
    </lineage>
</organism>
<comment type="caution">
    <text evidence="2">The sequence shown here is derived from an EMBL/GenBank/DDBJ whole genome shotgun (WGS) entry which is preliminary data.</text>
</comment>
<dbReference type="InterPro" id="IPR052973">
    <property type="entry name" value="Fungal_sec-metab_reg_TF"/>
</dbReference>
<dbReference type="AlphaFoldDB" id="A0A9P4P9S1"/>
<dbReference type="PANTHER" id="PTHR35392:SF1">
    <property type="entry name" value="ZN(II)2CYS6 TRANSCRIPTION FACTOR (EUROFUNG)"/>
    <property type="match status" value="1"/>
</dbReference>
<dbReference type="PANTHER" id="PTHR35392">
    <property type="entry name" value="ZN(II)2CYS6 TRANSCRIPTION FACTOR (EUROFUNG)-RELATED-RELATED"/>
    <property type="match status" value="1"/>
</dbReference>
<feature type="region of interest" description="Disordered" evidence="1">
    <location>
        <begin position="40"/>
        <end position="106"/>
    </location>
</feature>
<gene>
    <name evidence="2" type="ORF">P171DRAFT_87195</name>
</gene>
<feature type="region of interest" description="Disordered" evidence="1">
    <location>
        <begin position="361"/>
        <end position="433"/>
    </location>
</feature>
<evidence type="ECO:0000313" key="2">
    <source>
        <dbReference type="EMBL" id="KAF2441025.1"/>
    </source>
</evidence>
<feature type="compositionally biased region" description="Polar residues" evidence="1">
    <location>
        <begin position="88"/>
        <end position="97"/>
    </location>
</feature>
<feature type="compositionally biased region" description="Low complexity" evidence="1">
    <location>
        <begin position="312"/>
        <end position="324"/>
    </location>
</feature>
<evidence type="ECO:0000256" key="1">
    <source>
        <dbReference type="SAM" id="MobiDB-lite"/>
    </source>
</evidence>
<proteinExistence type="predicted"/>
<dbReference type="OrthoDB" id="4226666at2759"/>
<dbReference type="EMBL" id="MU001506">
    <property type="protein sequence ID" value="KAF2441025.1"/>
    <property type="molecule type" value="Genomic_DNA"/>
</dbReference>
<sequence length="890" mass="100011">MSDGLLTMDGNYYYPPHMAPEVPVALDVYSNYDQYAAQRSKTPTSLVNHTGLSPGGPLSTPPMSRDASRGPDPPPGQYPEQLVYGDSPSDSPTSVKTPDNDSFEEFALDPHPMREIYQANGSIMTTQVSHGPLTAVDQNMFLTAQGAFTAQGTFTDQALTEALNATMAARTQHFQPQPFNAQTRPQPSAFVPSQYNSYQEQTFTNQAAPWTSEQPMRSPDVPRSGVVMFDPATDPLDYSAFINPQVDFWTMNNTDPTYLVSPNEPMASPQDLFPIATQNLAQQQPSRPVTQSQVHTHTYDPNSSPVGMRIYRASPSPSSRRFAPYDAKPVLQMESRRPSHQHPSPIATSIELASRINLQSPASPYASASSPGGSEGMFSSYQQSDPGVERRGSHSHQSFGQILPPPPSMGEFSPSRTLPEAATGLSPDPEGLAARRQVGPIRSTGRPGGRTLGTHLEPKVAKAAHDMRKIVACWHCVLQRDKCGPGDICERCIKRAQRPNADCGLGCSRIKLIELSEYFLPMLVMQIHEDSHLTHFVSQFIHQWGSQEISVYMTCEQKTMPRIQVKVYEFQPRGEELLVQLQYQTNPQTQERYTLRKRSPALGMVHINHNEEKKYDKYLNDIVDNHLDAFGDICWAEDDNDFSPRLFKLMTRVKPKSDDEAKLLREVFRLIVCTYIMSHTITMAEESKTQTLSKMHSYTDPSAYVQNYTSPRMTARQLKYFFARLQRSTLALVLNKLQQIFKSSKGCDKWLAAFVAVVGMAMAQEDQQKTTHQVMGTRAVTESFDPRDAQAQADIANREVDQRMNFVSQIFRWKYNRKCNPLRDCEQDWEKEAGFGDETSVTFVRSVAQLVKENIDYLQQRQGVSISHTNQGKYTARLVAPFLLSFWLPQ</sequence>
<feature type="compositionally biased region" description="Low complexity" evidence="1">
    <location>
        <begin position="50"/>
        <end position="62"/>
    </location>
</feature>
<feature type="compositionally biased region" description="Polar residues" evidence="1">
    <location>
        <begin position="282"/>
        <end position="305"/>
    </location>
</feature>
<name>A0A9P4P9S1_9PLEO</name>
<dbReference type="Proteomes" id="UP000799764">
    <property type="component" value="Unassembled WGS sequence"/>
</dbReference>
<keyword evidence="3" id="KW-1185">Reference proteome</keyword>
<feature type="compositionally biased region" description="Low complexity" evidence="1">
    <location>
        <begin position="361"/>
        <end position="372"/>
    </location>
</feature>
<accession>A0A9P4P9S1</accession>
<feature type="region of interest" description="Disordered" evidence="1">
    <location>
        <begin position="282"/>
        <end position="325"/>
    </location>
</feature>
<protein>
    <submittedName>
        <fullName evidence="2">Uncharacterized protein</fullName>
    </submittedName>
</protein>